<feature type="domain" description="Ketoreductase" evidence="3">
    <location>
        <begin position="6"/>
        <end position="199"/>
    </location>
</feature>
<dbReference type="FunFam" id="3.40.50.720:FF:000173">
    <property type="entry name" value="3-oxoacyl-[acyl-carrier protein] reductase"/>
    <property type="match status" value="1"/>
</dbReference>
<dbReference type="PROSITE" id="PS00061">
    <property type="entry name" value="ADH_SHORT"/>
    <property type="match status" value="1"/>
</dbReference>
<dbReference type="InterPro" id="IPR036291">
    <property type="entry name" value="NAD(P)-bd_dom_sf"/>
</dbReference>
<dbReference type="SUPFAM" id="SSF51735">
    <property type="entry name" value="NAD(P)-binding Rossmann-fold domains"/>
    <property type="match status" value="1"/>
</dbReference>
<sequence>MQIEDAVIVITGGARGLGRAMALRLAGQGARLALIDLDASGLQDTAEACRQAGGDARAYELDITDEGAVETTFARIRQDYGRLDGLINNAGVLMDGLLIKVKDGKLEKKMSGDQFRKLIDINLTGTFLCGREAAAIMAEDSNGGVIINMASVSRAGNMGQSNYSAAKAGVSAMTVTWAKELARYRIRVAAIAPGAIATDMTAQMKPEALQRMEQMAMLGRLGEQDEIAHSAQYIFENDFFTGRILEVDGGTRV</sequence>
<comment type="similarity">
    <text evidence="1">Belongs to the short-chain dehydrogenases/reductases (SDR) family.</text>
</comment>
<keyword evidence="5" id="KW-1185">Reference proteome</keyword>
<dbReference type="SMART" id="SM00822">
    <property type="entry name" value="PKS_KR"/>
    <property type="match status" value="1"/>
</dbReference>
<dbReference type="InterPro" id="IPR002347">
    <property type="entry name" value="SDR_fam"/>
</dbReference>
<protein>
    <submittedName>
        <fullName evidence="4">SDR family oxidoreductase</fullName>
    </submittedName>
</protein>
<evidence type="ECO:0000259" key="3">
    <source>
        <dbReference type="SMART" id="SM00822"/>
    </source>
</evidence>
<dbReference type="Pfam" id="PF13561">
    <property type="entry name" value="adh_short_C2"/>
    <property type="match status" value="1"/>
</dbReference>
<dbReference type="Gene3D" id="3.40.50.720">
    <property type="entry name" value="NAD(P)-binding Rossmann-like Domain"/>
    <property type="match status" value="1"/>
</dbReference>
<comment type="caution">
    <text evidence="4">The sequence shown here is derived from an EMBL/GenBank/DDBJ whole genome shotgun (WGS) entry which is preliminary data.</text>
</comment>
<evidence type="ECO:0000313" key="5">
    <source>
        <dbReference type="Proteomes" id="UP000297475"/>
    </source>
</evidence>
<dbReference type="AlphaFoldDB" id="A0A4Z0W5I5"/>
<dbReference type="OrthoDB" id="9804774at2"/>
<dbReference type="EMBL" id="SRMF01000010">
    <property type="protein sequence ID" value="TGG91159.1"/>
    <property type="molecule type" value="Genomic_DNA"/>
</dbReference>
<gene>
    <name evidence="4" type="ORF">E4656_17380</name>
</gene>
<reference evidence="4 5" key="1">
    <citation type="submission" date="2019-04" db="EMBL/GenBank/DDBJ databases">
        <title>Natronospirillum operosus gen. nov., sp. nov., a haloalkaliphilic satellite isolated from decaying biomass of laboratory culture of cyanobacterium Geitlerinema sp. and proposal of Natronospirillaceae fam. nov. and Saccharospirillaceae fam. nov.</title>
        <authorList>
            <person name="Kevbrin V."/>
            <person name="Boltyanskaya Y."/>
            <person name="Koziaeva V."/>
            <person name="Grouzdev D.S."/>
            <person name="Park M."/>
            <person name="Cho J."/>
        </authorList>
    </citation>
    <scope>NUCLEOTIDE SEQUENCE [LARGE SCALE GENOMIC DNA]</scope>
    <source>
        <strain evidence="4 5">G-116</strain>
    </source>
</reference>
<keyword evidence="2" id="KW-0560">Oxidoreductase</keyword>
<proteinExistence type="inferred from homology"/>
<dbReference type="PANTHER" id="PTHR43658">
    <property type="entry name" value="SHORT-CHAIN DEHYDROGENASE/REDUCTASE"/>
    <property type="match status" value="1"/>
</dbReference>
<dbReference type="PRINTS" id="PR00080">
    <property type="entry name" value="SDRFAMILY"/>
</dbReference>
<dbReference type="GO" id="GO:0016491">
    <property type="term" value="F:oxidoreductase activity"/>
    <property type="evidence" value="ECO:0007669"/>
    <property type="project" value="UniProtKB-KW"/>
</dbReference>
<dbReference type="InterPro" id="IPR057326">
    <property type="entry name" value="KR_dom"/>
</dbReference>
<dbReference type="InterPro" id="IPR020904">
    <property type="entry name" value="Sc_DH/Rdtase_CS"/>
</dbReference>
<evidence type="ECO:0000313" key="4">
    <source>
        <dbReference type="EMBL" id="TGG91159.1"/>
    </source>
</evidence>
<organism evidence="4 5">
    <name type="scientific">Natronospirillum operosum</name>
    <dbReference type="NCBI Taxonomy" id="2759953"/>
    <lineage>
        <taxon>Bacteria</taxon>
        <taxon>Pseudomonadati</taxon>
        <taxon>Pseudomonadota</taxon>
        <taxon>Gammaproteobacteria</taxon>
        <taxon>Oceanospirillales</taxon>
        <taxon>Natronospirillaceae</taxon>
        <taxon>Natronospirillum</taxon>
    </lineage>
</organism>
<name>A0A4Z0W5I5_9GAMM</name>
<dbReference type="NCBIfam" id="NF006072">
    <property type="entry name" value="PRK08217.1"/>
    <property type="match status" value="1"/>
</dbReference>
<dbReference type="PANTHER" id="PTHR43658:SF8">
    <property type="entry name" value="17-BETA-HYDROXYSTEROID DEHYDROGENASE 14-RELATED"/>
    <property type="match status" value="1"/>
</dbReference>
<evidence type="ECO:0000256" key="1">
    <source>
        <dbReference type="ARBA" id="ARBA00006484"/>
    </source>
</evidence>
<dbReference type="Proteomes" id="UP000297475">
    <property type="component" value="Unassembled WGS sequence"/>
</dbReference>
<dbReference type="PRINTS" id="PR00081">
    <property type="entry name" value="GDHRDH"/>
</dbReference>
<evidence type="ECO:0000256" key="2">
    <source>
        <dbReference type="ARBA" id="ARBA00023002"/>
    </source>
</evidence>
<accession>A0A4Z0W5I5</accession>
<dbReference type="RefSeq" id="WP_135484581.1">
    <property type="nucleotide sequence ID" value="NZ_SRMF01000010.1"/>
</dbReference>